<feature type="region of interest" description="Disordered" evidence="1">
    <location>
        <begin position="60"/>
        <end position="79"/>
    </location>
</feature>
<gene>
    <name evidence="2" type="ORF">GCM10022255_077310</name>
</gene>
<name>A0ABP8DKZ9_9ACTN</name>
<accession>A0ABP8DKZ9</accession>
<evidence type="ECO:0000256" key="1">
    <source>
        <dbReference type="SAM" id="MobiDB-lite"/>
    </source>
</evidence>
<evidence type="ECO:0000313" key="3">
    <source>
        <dbReference type="Proteomes" id="UP001500620"/>
    </source>
</evidence>
<dbReference type="Proteomes" id="UP001500620">
    <property type="component" value="Unassembled WGS sequence"/>
</dbReference>
<evidence type="ECO:0008006" key="4">
    <source>
        <dbReference type="Google" id="ProtNLM"/>
    </source>
</evidence>
<protein>
    <recommendedName>
        <fullName evidence="4">Lipoprotein</fullName>
    </recommendedName>
</protein>
<reference evidence="3" key="1">
    <citation type="journal article" date="2019" name="Int. J. Syst. Evol. Microbiol.">
        <title>The Global Catalogue of Microorganisms (GCM) 10K type strain sequencing project: providing services to taxonomists for standard genome sequencing and annotation.</title>
        <authorList>
            <consortium name="The Broad Institute Genomics Platform"/>
            <consortium name="The Broad Institute Genome Sequencing Center for Infectious Disease"/>
            <person name="Wu L."/>
            <person name="Ma J."/>
        </authorList>
    </citation>
    <scope>NUCLEOTIDE SEQUENCE [LARGE SCALE GENOMIC DNA]</scope>
    <source>
        <strain evidence="3">JCM 17441</strain>
    </source>
</reference>
<proteinExistence type="predicted"/>
<comment type="caution">
    <text evidence="2">The sequence shown here is derived from an EMBL/GenBank/DDBJ whole genome shotgun (WGS) entry which is preliminary data.</text>
</comment>
<dbReference type="EMBL" id="BAABAT010000029">
    <property type="protein sequence ID" value="GAA4258055.1"/>
    <property type="molecule type" value="Genomic_DNA"/>
</dbReference>
<feature type="region of interest" description="Disordered" evidence="1">
    <location>
        <begin position="1"/>
        <end position="31"/>
    </location>
</feature>
<sequence length="206" mass="21271">MDPGPGRVPARLHDRREPVTRQLLPTPPAGRIMFPPTSLGGVVRRVLSLLLAAAVLGGCSGEPKSTPEPTSSSGPVKAMSHADAKALAGKYRDEAVSTIGAALRGAPTENLVPCEGPHTFAALTYGDVPVTADQQPAVLQKLRDYYVAAKYTVEPPSTDPSDHGALNATGPDRVALSVVGDGTDAVRVNVATPCFESSEPLANASS</sequence>
<keyword evidence="3" id="KW-1185">Reference proteome</keyword>
<organism evidence="2 3">
    <name type="scientific">Dactylosporangium darangshiense</name>
    <dbReference type="NCBI Taxonomy" id="579108"/>
    <lineage>
        <taxon>Bacteria</taxon>
        <taxon>Bacillati</taxon>
        <taxon>Actinomycetota</taxon>
        <taxon>Actinomycetes</taxon>
        <taxon>Micromonosporales</taxon>
        <taxon>Micromonosporaceae</taxon>
        <taxon>Dactylosporangium</taxon>
    </lineage>
</organism>
<evidence type="ECO:0000313" key="2">
    <source>
        <dbReference type="EMBL" id="GAA4258055.1"/>
    </source>
</evidence>
<feature type="compositionally biased region" description="Low complexity" evidence="1">
    <location>
        <begin position="60"/>
        <end position="75"/>
    </location>
</feature>